<dbReference type="InterPro" id="IPR003593">
    <property type="entry name" value="AAA+_ATPase"/>
</dbReference>
<organism evidence="10 11">
    <name type="scientific">Saltatorellus ferox</name>
    <dbReference type="NCBI Taxonomy" id="2528018"/>
    <lineage>
        <taxon>Bacteria</taxon>
        <taxon>Pseudomonadati</taxon>
        <taxon>Planctomycetota</taxon>
        <taxon>Planctomycetia</taxon>
        <taxon>Planctomycetia incertae sedis</taxon>
        <taxon>Saltatorellus</taxon>
    </lineage>
</organism>
<dbReference type="InterPro" id="IPR000700">
    <property type="entry name" value="PAS-assoc_C"/>
</dbReference>
<feature type="domain" description="Sigma-54 factor interaction" evidence="7">
    <location>
        <begin position="166"/>
        <end position="395"/>
    </location>
</feature>
<keyword evidence="3" id="KW-0805">Transcription regulation</keyword>
<dbReference type="OrthoDB" id="9771372at2"/>
<dbReference type="PANTHER" id="PTHR32071">
    <property type="entry name" value="TRANSCRIPTIONAL REGULATORY PROTEIN"/>
    <property type="match status" value="1"/>
</dbReference>
<dbReference type="CDD" id="cd00009">
    <property type="entry name" value="AAA"/>
    <property type="match status" value="1"/>
</dbReference>
<dbReference type="PANTHER" id="PTHR32071:SF117">
    <property type="entry name" value="PTS-DEPENDENT DIHYDROXYACETONE KINASE OPERON REGULATORY PROTEIN-RELATED"/>
    <property type="match status" value="1"/>
</dbReference>
<evidence type="ECO:0000256" key="6">
    <source>
        <dbReference type="SAM" id="MobiDB-lite"/>
    </source>
</evidence>
<evidence type="ECO:0000256" key="5">
    <source>
        <dbReference type="ARBA" id="ARBA00023163"/>
    </source>
</evidence>
<gene>
    <name evidence="10" type="primary">zraR_5</name>
    <name evidence="10" type="ORF">Poly30_12450</name>
</gene>
<dbReference type="Pfam" id="PF25601">
    <property type="entry name" value="AAA_lid_14"/>
    <property type="match status" value="1"/>
</dbReference>
<dbReference type="Pfam" id="PF00989">
    <property type="entry name" value="PAS"/>
    <property type="match status" value="1"/>
</dbReference>
<evidence type="ECO:0000259" key="7">
    <source>
        <dbReference type="PROSITE" id="PS50045"/>
    </source>
</evidence>
<dbReference type="GO" id="GO:0043565">
    <property type="term" value="F:sequence-specific DNA binding"/>
    <property type="evidence" value="ECO:0007669"/>
    <property type="project" value="InterPro"/>
</dbReference>
<dbReference type="PROSITE" id="PS50113">
    <property type="entry name" value="PAC"/>
    <property type="match status" value="1"/>
</dbReference>
<dbReference type="GO" id="GO:0005524">
    <property type="term" value="F:ATP binding"/>
    <property type="evidence" value="ECO:0007669"/>
    <property type="project" value="UniProtKB-KW"/>
</dbReference>
<dbReference type="Gene3D" id="1.10.8.60">
    <property type="match status" value="1"/>
</dbReference>
<dbReference type="InterPro" id="IPR035965">
    <property type="entry name" value="PAS-like_dom_sf"/>
</dbReference>
<dbReference type="PROSITE" id="PS00676">
    <property type="entry name" value="SIGMA54_INTERACT_2"/>
    <property type="match status" value="1"/>
</dbReference>
<protein>
    <submittedName>
        <fullName evidence="10">Transcriptional regulatory protein ZraR</fullName>
    </submittedName>
</protein>
<dbReference type="CDD" id="cd00130">
    <property type="entry name" value="PAS"/>
    <property type="match status" value="1"/>
</dbReference>
<accession>A0A518ENT5</accession>
<dbReference type="Gene3D" id="3.30.450.20">
    <property type="entry name" value="PAS domain"/>
    <property type="match status" value="1"/>
</dbReference>
<dbReference type="Pfam" id="PF00158">
    <property type="entry name" value="Sigma54_activat"/>
    <property type="match status" value="1"/>
</dbReference>
<name>A0A518ENT5_9BACT</name>
<keyword evidence="5" id="KW-0804">Transcription</keyword>
<feature type="region of interest" description="Disordered" evidence="6">
    <location>
        <begin position="414"/>
        <end position="433"/>
    </location>
</feature>
<reference evidence="10 11" key="1">
    <citation type="submission" date="2019-02" db="EMBL/GenBank/DDBJ databases">
        <title>Deep-cultivation of Planctomycetes and their phenomic and genomic characterization uncovers novel biology.</title>
        <authorList>
            <person name="Wiegand S."/>
            <person name="Jogler M."/>
            <person name="Boedeker C."/>
            <person name="Pinto D."/>
            <person name="Vollmers J."/>
            <person name="Rivas-Marin E."/>
            <person name="Kohn T."/>
            <person name="Peeters S.H."/>
            <person name="Heuer A."/>
            <person name="Rast P."/>
            <person name="Oberbeckmann S."/>
            <person name="Bunk B."/>
            <person name="Jeske O."/>
            <person name="Meyerdierks A."/>
            <person name="Storesund J.E."/>
            <person name="Kallscheuer N."/>
            <person name="Luecker S."/>
            <person name="Lage O.M."/>
            <person name="Pohl T."/>
            <person name="Merkel B.J."/>
            <person name="Hornburger P."/>
            <person name="Mueller R.-W."/>
            <person name="Bruemmer F."/>
            <person name="Labrenz M."/>
            <person name="Spormann A.M."/>
            <person name="Op den Camp H."/>
            <person name="Overmann J."/>
            <person name="Amann R."/>
            <person name="Jetten M.S.M."/>
            <person name="Mascher T."/>
            <person name="Medema M.H."/>
            <person name="Devos D.P."/>
            <person name="Kaster A.-K."/>
            <person name="Ovreas L."/>
            <person name="Rohde M."/>
            <person name="Galperin M.Y."/>
            <person name="Jogler C."/>
        </authorList>
    </citation>
    <scope>NUCLEOTIDE SEQUENCE [LARGE SCALE GENOMIC DNA]</scope>
    <source>
        <strain evidence="10 11">Poly30</strain>
    </source>
</reference>
<dbReference type="Pfam" id="PF02954">
    <property type="entry name" value="HTH_8"/>
    <property type="match status" value="1"/>
</dbReference>
<evidence type="ECO:0000256" key="1">
    <source>
        <dbReference type="ARBA" id="ARBA00022741"/>
    </source>
</evidence>
<keyword evidence="4" id="KW-0238">DNA-binding</keyword>
<dbReference type="PROSITE" id="PS50045">
    <property type="entry name" value="SIGMA54_INTERACT_4"/>
    <property type="match status" value="1"/>
</dbReference>
<dbReference type="InterPro" id="IPR002197">
    <property type="entry name" value="HTH_Fis"/>
</dbReference>
<feature type="domain" description="PAS" evidence="8">
    <location>
        <begin position="43"/>
        <end position="73"/>
    </location>
</feature>
<dbReference type="InterPro" id="IPR058031">
    <property type="entry name" value="AAA_lid_NorR"/>
</dbReference>
<evidence type="ECO:0000259" key="9">
    <source>
        <dbReference type="PROSITE" id="PS50113"/>
    </source>
</evidence>
<proteinExistence type="predicted"/>
<dbReference type="RefSeq" id="WP_145195307.1">
    <property type="nucleotide sequence ID" value="NZ_CP036434.1"/>
</dbReference>
<dbReference type="SUPFAM" id="SSF52540">
    <property type="entry name" value="P-loop containing nucleoside triphosphate hydrolases"/>
    <property type="match status" value="1"/>
</dbReference>
<evidence type="ECO:0000259" key="8">
    <source>
        <dbReference type="PROSITE" id="PS50112"/>
    </source>
</evidence>
<evidence type="ECO:0000256" key="2">
    <source>
        <dbReference type="ARBA" id="ARBA00022840"/>
    </source>
</evidence>
<dbReference type="InterPro" id="IPR027417">
    <property type="entry name" value="P-loop_NTPase"/>
</dbReference>
<dbReference type="InterPro" id="IPR025944">
    <property type="entry name" value="Sigma_54_int_dom_CS"/>
</dbReference>
<dbReference type="FunFam" id="3.40.50.300:FF:000006">
    <property type="entry name" value="DNA-binding transcriptional regulator NtrC"/>
    <property type="match status" value="1"/>
</dbReference>
<dbReference type="Proteomes" id="UP000320390">
    <property type="component" value="Chromosome"/>
</dbReference>
<dbReference type="InterPro" id="IPR025943">
    <property type="entry name" value="Sigma_54_int_dom_ATP-bd_2"/>
</dbReference>
<dbReference type="SMART" id="SM00086">
    <property type="entry name" value="PAC"/>
    <property type="match status" value="1"/>
</dbReference>
<sequence>MSRLPSERASDSLTGKSSGSFDLDFHRDPAILAALGTDLGLGVFSVDTAGRFVGWSDGAEAITGYARGEVLGQPCRLLEGPNCKGFSGLAEILAAASPEVHGMENQECRILTKRASERHLLGNVKVLRDSAGETYGAIGVFSDITDVLRVNAPEADRSGAAGRAGLVGTSRAMEEIFRRIQLAADSDVTTLITGESGTGKELAARAIHGLSDRKDRPFVAINCSAIPEGLLESELFGHAKGAFTGAIRDRAGVFQSADGGTLFLDEIGEVSPHIQVKLLRVLQERVVQRVGDDRPIPVDVRLLTATNRDLHESVAEGSIRDDFYYRIRVFDIRMPALRERASDIPLLARHFVEEVSRARGKSVDGIAHDALEAMVRYSWPGNVRELHNAIEYAMVVQRGDTLGLLDLPEDVRGRSQGGAASLGQAPRTPDEEAERMRILRALDDHGWNRSRASESLGISRVTLWKKIRRYGIDEGVFKRGTRG</sequence>
<dbReference type="PROSITE" id="PS50112">
    <property type="entry name" value="PAS"/>
    <property type="match status" value="1"/>
</dbReference>
<dbReference type="GO" id="GO:0006355">
    <property type="term" value="P:regulation of DNA-templated transcription"/>
    <property type="evidence" value="ECO:0007669"/>
    <property type="project" value="InterPro"/>
</dbReference>
<dbReference type="AlphaFoldDB" id="A0A518ENT5"/>
<dbReference type="Gene3D" id="3.40.50.300">
    <property type="entry name" value="P-loop containing nucleotide triphosphate hydrolases"/>
    <property type="match status" value="1"/>
</dbReference>
<evidence type="ECO:0000256" key="3">
    <source>
        <dbReference type="ARBA" id="ARBA00023015"/>
    </source>
</evidence>
<evidence type="ECO:0000313" key="10">
    <source>
        <dbReference type="EMBL" id="QDV05743.1"/>
    </source>
</evidence>
<dbReference type="Gene3D" id="1.10.10.60">
    <property type="entry name" value="Homeodomain-like"/>
    <property type="match status" value="1"/>
</dbReference>
<dbReference type="InterPro" id="IPR013767">
    <property type="entry name" value="PAS_fold"/>
</dbReference>
<dbReference type="InterPro" id="IPR009057">
    <property type="entry name" value="Homeodomain-like_sf"/>
</dbReference>
<dbReference type="SUPFAM" id="SSF55785">
    <property type="entry name" value="PYP-like sensor domain (PAS domain)"/>
    <property type="match status" value="1"/>
</dbReference>
<dbReference type="PROSITE" id="PS00688">
    <property type="entry name" value="SIGMA54_INTERACT_3"/>
    <property type="match status" value="1"/>
</dbReference>
<dbReference type="EMBL" id="CP036434">
    <property type="protein sequence ID" value="QDV05743.1"/>
    <property type="molecule type" value="Genomic_DNA"/>
</dbReference>
<keyword evidence="1" id="KW-0547">Nucleotide-binding</keyword>
<keyword evidence="2" id="KW-0067">ATP-binding</keyword>
<dbReference type="InterPro" id="IPR002078">
    <property type="entry name" value="Sigma_54_int"/>
</dbReference>
<dbReference type="SUPFAM" id="SSF46689">
    <property type="entry name" value="Homeodomain-like"/>
    <property type="match status" value="1"/>
</dbReference>
<dbReference type="InterPro" id="IPR000014">
    <property type="entry name" value="PAS"/>
</dbReference>
<dbReference type="InterPro" id="IPR001610">
    <property type="entry name" value="PAC"/>
</dbReference>
<feature type="domain" description="PAC" evidence="9">
    <location>
        <begin position="104"/>
        <end position="156"/>
    </location>
</feature>
<evidence type="ECO:0000256" key="4">
    <source>
        <dbReference type="ARBA" id="ARBA00023125"/>
    </source>
</evidence>
<dbReference type="SMART" id="SM00382">
    <property type="entry name" value="AAA"/>
    <property type="match status" value="1"/>
</dbReference>
<dbReference type="NCBIfam" id="TIGR00229">
    <property type="entry name" value="sensory_box"/>
    <property type="match status" value="1"/>
</dbReference>
<dbReference type="PRINTS" id="PR01590">
    <property type="entry name" value="HTHFIS"/>
</dbReference>
<keyword evidence="11" id="KW-1185">Reference proteome</keyword>
<evidence type="ECO:0000313" key="11">
    <source>
        <dbReference type="Proteomes" id="UP000320390"/>
    </source>
</evidence>